<keyword evidence="1" id="KW-0863">Zinc-finger</keyword>
<dbReference type="InterPro" id="IPR001878">
    <property type="entry name" value="Znf_CCHC"/>
</dbReference>
<sequence length="221" mass="25049">MLCDVLLRALPQDIVVQYHRWCAVQFPPNSRSDSTPVGLDGLLNFLCIELECIEKSDFKNTRGRVLGTTPMGSQLTSSCHGKHTSSVLHSNSARETKEDNCVFCSSSQHKSESCIAELPLTQKKELLSNDKRCFRCTTKGHRARDCKRKISCSRCKARHATSMCDPDRRSQRTDYIIKNEEETTTVCASLGKRQLNEGSIALVFLQTFRAWAINDDTWHYI</sequence>
<evidence type="ECO:0000256" key="1">
    <source>
        <dbReference type="PROSITE-ProRule" id="PRU00047"/>
    </source>
</evidence>
<dbReference type="GO" id="GO:0008270">
    <property type="term" value="F:zinc ion binding"/>
    <property type="evidence" value="ECO:0007669"/>
    <property type="project" value="UniProtKB-KW"/>
</dbReference>
<evidence type="ECO:0000259" key="2">
    <source>
        <dbReference type="PROSITE" id="PS50158"/>
    </source>
</evidence>
<protein>
    <submittedName>
        <fullName evidence="3">Tick transposon</fullName>
    </submittedName>
</protein>
<dbReference type="PANTHER" id="PTHR47331">
    <property type="entry name" value="PHD-TYPE DOMAIN-CONTAINING PROTEIN"/>
    <property type="match status" value="1"/>
</dbReference>
<dbReference type="GO" id="GO:0003676">
    <property type="term" value="F:nucleic acid binding"/>
    <property type="evidence" value="ECO:0007669"/>
    <property type="project" value="InterPro"/>
</dbReference>
<dbReference type="EMBL" id="GEDV01006083">
    <property type="protein sequence ID" value="JAP82474.1"/>
    <property type="molecule type" value="Transcribed_RNA"/>
</dbReference>
<dbReference type="Gene3D" id="4.10.60.10">
    <property type="entry name" value="Zinc finger, CCHC-type"/>
    <property type="match status" value="1"/>
</dbReference>
<keyword evidence="1" id="KW-0479">Metal-binding</keyword>
<accession>A0A131YTD6</accession>
<feature type="domain" description="CCHC-type" evidence="2">
    <location>
        <begin position="132"/>
        <end position="148"/>
    </location>
</feature>
<evidence type="ECO:0000313" key="3">
    <source>
        <dbReference type="EMBL" id="JAP82474.1"/>
    </source>
</evidence>
<reference evidence="3" key="1">
    <citation type="journal article" date="2016" name="Ticks Tick Borne Dis.">
        <title>De novo assembly and annotation of the salivary gland transcriptome of Rhipicephalus appendiculatus male and female ticks during blood feeding.</title>
        <authorList>
            <person name="de Castro M.H."/>
            <person name="de Klerk D."/>
            <person name="Pienaar R."/>
            <person name="Latif A.A."/>
            <person name="Rees D.J."/>
            <person name="Mans B.J."/>
        </authorList>
    </citation>
    <scope>NUCLEOTIDE SEQUENCE</scope>
    <source>
        <tissue evidence="3">Salivary glands</tissue>
    </source>
</reference>
<name>A0A131YTD6_RHIAP</name>
<proteinExistence type="predicted"/>
<keyword evidence="1" id="KW-0862">Zinc</keyword>
<organism evidence="3">
    <name type="scientific">Rhipicephalus appendiculatus</name>
    <name type="common">Brown ear tick</name>
    <dbReference type="NCBI Taxonomy" id="34631"/>
    <lineage>
        <taxon>Eukaryota</taxon>
        <taxon>Metazoa</taxon>
        <taxon>Ecdysozoa</taxon>
        <taxon>Arthropoda</taxon>
        <taxon>Chelicerata</taxon>
        <taxon>Arachnida</taxon>
        <taxon>Acari</taxon>
        <taxon>Parasitiformes</taxon>
        <taxon>Ixodida</taxon>
        <taxon>Ixodoidea</taxon>
        <taxon>Ixodidae</taxon>
        <taxon>Rhipicephalinae</taxon>
        <taxon>Rhipicephalus</taxon>
        <taxon>Rhipicephalus</taxon>
    </lineage>
</organism>
<dbReference type="PROSITE" id="PS50158">
    <property type="entry name" value="ZF_CCHC"/>
    <property type="match status" value="1"/>
</dbReference>
<dbReference type="PANTHER" id="PTHR47331:SF1">
    <property type="entry name" value="GAG-LIKE PROTEIN"/>
    <property type="match status" value="1"/>
</dbReference>
<dbReference type="AlphaFoldDB" id="A0A131YTD6"/>